<feature type="compositionally biased region" description="Gly residues" evidence="1">
    <location>
        <begin position="378"/>
        <end position="397"/>
    </location>
</feature>
<evidence type="ECO:0000256" key="2">
    <source>
        <dbReference type="SAM" id="SignalP"/>
    </source>
</evidence>
<feature type="signal peptide" evidence="2">
    <location>
        <begin position="1"/>
        <end position="28"/>
    </location>
</feature>
<dbReference type="Proteomes" id="UP000271573">
    <property type="component" value="Chromosome"/>
</dbReference>
<organism evidence="3 4">
    <name type="scientific">Nocardioides baekrokdamisoli</name>
    <dbReference type="NCBI Taxonomy" id="1804624"/>
    <lineage>
        <taxon>Bacteria</taxon>
        <taxon>Bacillati</taxon>
        <taxon>Actinomycetota</taxon>
        <taxon>Actinomycetes</taxon>
        <taxon>Propionibacteriales</taxon>
        <taxon>Nocardioidaceae</taxon>
        <taxon>Nocardioides</taxon>
    </lineage>
</organism>
<evidence type="ECO:0000256" key="1">
    <source>
        <dbReference type="SAM" id="MobiDB-lite"/>
    </source>
</evidence>
<evidence type="ECO:0000313" key="4">
    <source>
        <dbReference type="Proteomes" id="UP000271573"/>
    </source>
</evidence>
<keyword evidence="4" id="KW-1185">Reference proteome</keyword>
<feature type="chain" id="PRO_5018298983" description="Gram-positive cocci surface proteins LPxTG domain-containing protein" evidence="2">
    <location>
        <begin position="29"/>
        <end position="445"/>
    </location>
</feature>
<proteinExistence type="predicted"/>
<sequence>MLFRMGARTVAAAGAVTVVGVLAAPALAATTVSQATAQSLKLSISGTPAVTQIVTASNDGTKQTKNNADTLPTLAQVLPTNNLLGAGVAPQDAGANANGTSFACAGIAGTGGGIVHTGNTACKLNGAPITLGLGNLQLGATTLDSTSVVGALLQSLGVSSALNGTVQPLLQSIISPVSSALSTTPLGLSIGGTLSAIEATCQATPAAASGATHLVDSQGGSKPVPITVTVPGQPPITVLQLPANPPVNTHLVVDLSTVSQTVINALKVELTAALGQPGVAGPLGTVATALGQTLQQVQDSVINTLVDQIRGPLLQPLQASVLDVTLNKQISSDSGKKIDVTALDLQVLPAAAQFAGGSLVSGQLGHVTCGPNTKASNNGGGNNGGGNNGGGNNGGTPGNPTVIPHGVDAGLAGNSDSIALTSALSGTALAAAAGLGLYRRRLAAR</sequence>
<dbReference type="RefSeq" id="WP_164512433.1">
    <property type="nucleotide sequence ID" value="NZ_AP019307.1"/>
</dbReference>
<name>A0A3G9IBC5_9ACTN</name>
<evidence type="ECO:0008006" key="5">
    <source>
        <dbReference type="Google" id="ProtNLM"/>
    </source>
</evidence>
<feature type="region of interest" description="Disordered" evidence="1">
    <location>
        <begin position="375"/>
        <end position="408"/>
    </location>
</feature>
<dbReference type="KEGG" id="nbe:Back2_04040"/>
<evidence type="ECO:0000313" key="3">
    <source>
        <dbReference type="EMBL" id="BBH16117.1"/>
    </source>
</evidence>
<keyword evidence="2" id="KW-0732">Signal</keyword>
<gene>
    <name evidence="3" type="ORF">Back2_04040</name>
</gene>
<dbReference type="AlphaFoldDB" id="A0A3G9IBC5"/>
<dbReference type="EMBL" id="AP019307">
    <property type="protein sequence ID" value="BBH16117.1"/>
    <property type="molecule type" value="Genomic_DNA"/>
</dbReference>
<protein>
    <recommendedName>
        <fullName evidence="5">Gram-positive cocci surface proteins LPxTG domain-containing protein</fullName>
    </recommendedName>
</protein>
<accession>A0A3G9IBC5</accession>
<reference evidence="3 4" key="1">
    <citation type="submission" date="2018-11" db="EMBL/GenBank/DDBJ databases">
        <title>Complete genome sequence of Nocardioides baekrokdamisoli strain KCTC 39748.</title>
        <authorList>
            <person name="Kang S.W."/>
            <person name="Lee K.C."/>
            <person name="Kim K.K."/>
            <person name="Kim J.S."/>
            <person name="Kim D.S."/>
            <person name="Ko S.H."/>
            <person name="Yang S.H."/>
            <person name="Shin Y.K."/>
            <person name="Lee J.S."/>
        </authorList>
    </citation>
    <scope>NUCLEOTIDE SEQUENCE [LARGE SCALE GENOMIC DNA]</scope>
    <source>
        <strain evidence="3 4">KCTC 39748</strain>
    </source>
</reference>